<evidence type="ECO:0000256" key="3">
    <source>
        <dbReference type="ARBA" id="ARBA00023015"/>
    </source>
</evidence>
<feature type="region of interest" description="Disordered" evidence="7">
    <location>
        <begin position="130"/>
        <end position="240"/>
    </location>
</feature>
<dbReference type="SMART" id="SM00338">
    <property type="entry name" value="BRLZ"/>
    <property type="match status" value="1"/>
</dbReference>
<dbReference type="InterPro" id="IPR045314">
    <property type="entry name" value="bZIP_plant_GBF1"/>
</dbReference>
<keyword evidence="3" id="KW-0805">Transcription regulation</keyword>
<dbReference type="PROSITE" id="PS50217">
    <property type="entry name" value="BZIP"/>
    <property type="match status" value="1"/>
</dbReference>
<evidence type="ECO:0000256" key="2">
    <source>
        <dbReference type="ARBA" id="ARBA00007163"/>
    </source>
</evidence>
<keyword evidence="10" id="KW-1185">Reference proteome</keyword>
<evidence type="ECO:0000259" key="8">
    <source>
        <dbReference type="PROSITE" id="PS50217"/>
    </source>
</evidence>
<accession>A0A6D2KSG6</accession>
<comment type="caution">
    <text evidence="9">The sequence shown here is derived from an EMBL/GenBank/DDBJ whole genome shotgun (WGS) entry which is preliminary data.</text>
</comment>
<dbReference type="AlphaFoldDB" id="A0A6D2KSG6"/>
<dbReference type="GO" id="GO:0005634">
    <property type="term" value="C:nucleus"/>
    <property type="evidence" value="ECO:0007669"/>
    <property type="project" value="UniProtKB-SubCell"/>
</dbReference>
<evidence type="ECO:0000256" key="1">
    <source>
        <dbReference type="ARBA" id="ARBA00004123"/>
    </source>
</evidence>
<dbReference type="PANTHER" id="PTHR46408">
    <property type="entry name" value="BASIC LEUCINE ZIPPER 63"/>
    <property type="match status" value="1"/>
</dbReference>
<dbReference type="PANTHER" id="PTHR46408:SF14">
    <property type="entry name" value="BASIC LEUCINE ZIPPER 25"/>
    <property type="match status" value="1"/>
</dbReference>
<organism evidence="9 10">
    <name type="scientific">Microthlaspi erraticum</name>
    <dbReference type="NCBI Taxonomy" id="1685480"/>
    <lineage>
        <taxon>Eukaryota</taxon>
        <taxon>Viridiplantae</taxon>
        <taxon>Streptophyta</taxon>
        <taxon>Embryophyta</taxon>
        <taxon>Tracheophyta</taxon>
        <taxon>Spermatophyta</taxon>
        <taxon>Magnoliopsida</taxon>
        <taxon>eudicotyledons</taxon>
        <taxon>Gunneridae</taxon>
        <taxon>Pentapetalae</taxon>
        <taxon>rosids</taxon>
        <taxon>malvids</taxon>
        <taxon>Brassicales</taxon>
        <taxon>Brassicaceae</taxon>
        <taxon>Coluteocarpeae</taxon>
        <taxon>Microthlaspi</taxon>
    </lineage>
</organism>
<keyword evidence="5" id="KW-0804">Transcription</keyword>
<comment type="subcellular location">
    <subcellularLocation>
        <location evidence="1">Nucleus</location>
    </subcellularLocation>
</comment>
<dbReference type="Gene3D" id="1.20.5.170">
    <property type="match status" value="1"/>
</dbReference>
<evidence type="ECO:0000256" key="6">
    <source>
        <dbReference type="ARBA" id="ARBA00023242"/>
    </source>
</evidence>
<sequence length="333" mass="35500">MNFGFSVDDLTDSFWQPPAAPGDGITRSQSEWAFKRLLEEMSTSSESPPISSSSATDNAISQSTSQLQSEPSVSKQGEAASDGADVVEIQKPKIRAPSSDSSAEMDPNHYQAILKSKLELACAAVALRVASGKPEDSSASSGNQKQPAPTGSQTQGPAATQTSPCVSSVSAATSLGTQNKPDTQVRRATSGSSRDDSDDEDLDGDAENADPAHIKRAKRKISNRESARRSRKRKAEQMNELDTQVKMAEETVKRVTGRNPLLVARPNSIPFNSAPISNIGLKNSTNVPLPPQNVAFSSHLPAQVNHPFVPASCNGYETLPHWNHAAGKNKPQE</sequence>
<keyword evidence="6" id="KW-0539">Nucleus</keyword>
<reference evidence="9" key="1">
    <citation type="submission" date="2020-01" db="EMBL/GenBank/DDBJ databases">
        <authorList>
            <person name="Mishra B."/>
        </authorList>
    </citation>
    <scope>NUCLEOTIDE SEQUENCE [LARGE SCALE GENOMIC DNA]</scope>
</reference>
<dbReference type="InterPro" id="IPR046347">
    <property type="entry name" value="bZIP_sf"/>
</dbReference>
<dbReference type="Proteomes" id="UP000467841">
    <property type="component" value="Unassembled WGS sequence"/>
</dbReference>
<dbReference type="EMBL" id="CACVBM020001496">
    <property type="protein sequence ID" value="CAA7052068.1"/>
    <property type="molecule type" value="Genomic_DNA"/>
</dbReference>
<evidence type="ECO:0000256" key="7">
    <source>
        <dbReference type="SAM" id="MobiDB-lite"/>
    </source>
</evidence>
<feature type="compositionally biased region" description="Acidic residues" evidence="7">
    <location>
        <begin position="196"/>
        <end position="208"/>
    </location>
</feature>
<dbReference type="PROSITE" id="PS00036">
    <property type="entry name" value="BZIP_BASIC"/>
    <property type="match status" value="1"/>
</dbReference>
<comment type="similarity">
    <text evidence="2">Belongs to the bZIP family.</text>
</comment>
<dbReference type="GO" id="GO:0003677">
    <property type="term" value="F:DNA binding"/>
    <property type="evidence" value="ECO:0007669"/>
    <property type="project" value="UniProtKB-KW"/>
</dbReference>
<evidence type="ECO:0000256" key="5">
    <source>
        <dbReference type="ARBA" id="ARBA00023163"/>
    </source>
</evidence>
<dbReference type="GO" id="GO:0003700">
    <property type="term" value="F:DNA-binding transcription factor activity"/>
    <property type="evidence" value="ECO:0007669"/>
    <property type="project" value="InterPro"/>
</dbReference>
<evidence type="ECO:0000313" key="9">
    <source>
        <dbReference type="EMBL" id="CAA7052068.1"/>
    </source>
</evidence>
<dbReference type="Pfam" id="PF00170">
    <property type="entry name" value="bZIP_1"/>
    <property type="match status" value="1"/>
</dbReference>
<feature type="region of interest" description="Disordered" evidence="7">
    <location>
        <begin position="1"/>
        <end position="108"/>
    </location>
</feature>
<feature type="domain" description="BZIP" evidence="8">
    <location>
        <begin position="213"/>
        <end position="250"/>
    </location>
</feature>
<keyword evidence="4" id="KW-0238">DNA-binding</keyword>
<dbReference type="OrthoDB" id="664875at2759"/>
<gene>
    <name evidence="9" type="ORF">MERR_LOCUS39303</name>
</gene>
<feature type="compositionally biased region" description="Polar residues" evidence="7">
    <location>
        <begin position="55"/>
        <end position="75"/>
    </location>
</feature>
<feature type="compositionally biased region" description="Polar residues" evidence="7">
    <location>
        <begin position="137"/>
        <end position="189"/>
    </location>
</feature>
<feature type="compositionally biased region" description="Low complexity" evidence="7">
    <location>
        <begin position="42"/>
        <end position="54"/>
    </location>
</feature>
<dbReference type="CDD" id="cd14702">
    <property type="entry name" value="bZIP_plant_GBF1"/>
    <property type="match status" value="1"/>
</dbReference>
<protein>
    <recommendedName>
        <fullName evidence="8">BZIP domain-containing protein</fullName>
    </recommendedName>
</protein>
<dbReference type="InterPro" id="IPR004827">
    <property type="entry name" value="bZIP"/>
</dbReference>
<evidence type="ECO:0000313" key="10">
    <source>
        <dbReference type="Proteomes" id="UP000467841"/>
    </source>
</evidence>
<dbReference type="SUPFAM" id="SSF57959">
    <property type="entry name" value="Leucine zipper domain"/>
    <property type="match status" value="1"/>
</dbReference>
<evidence type="ECO:0000256" key="4">
    <source>
        <dbReference type="ARBA" id="ARBA00023125"/>
    </source>
</evidence>
<name>A0A6D2KSG6_9BRAS</name>
<proteinExistence type="inferred from homology"/>